<organism evidence="3 4">
    <name type="scientific">Tanacetum coccineum</name>
    <dbReference type="NCBI Taxonomy" id="301880"/>
    <lineage>
        <taxon>Eukaryota</taxon>
        <taxon>Viridiplantae</taxon>
        <taxon>Streptophyta</taxon>
        <taxon>Embryophyta</taxon>
        <taxon>Tracheophyta</taxon>
        <taxon>Spermatophyta</taxon>
        <taxon>Magnoliopsida</taxon>
        <taxon>eudicotyledons</taxon>
        <taxon>Gunneridae</taxon>
        <taxon>Pentapetalae</taxon>
        <taxon>asterids</taxon>
        <taxon>campanulids</taxon>
        <taxon>Asterales</taxon>
        <taxon>Asteraceae</taxon>
        <taxon>Asteroideae</taxon>
        <taxon>Anthemideae</taxon>
        <taxon>Anthemidinae</taxon>
        <taxon>Tanacetum</taxon>
    </lineage>
</organism>
<feature type="region of interest" description="Disordered" evidence="1">
    <location>
        <begin position="718"/>
        <end position="741"/>
    </location>
</feature>
<reference evidence="3" key="2">
    <citation type="submission" date="2022-01" db="EMBL/GenBank/DDBJ databases">
        <authorList>
            <person name="Yamashiro T."/>
            <person name="Shiraishi A."/>
            <person name="Satake H."/>
            <person name="Nakayama K."/>
        </authorList>
    </citation>
    <scope>NUCLEOTIDE SEQUENCE</scope>
</reference>
<dbReference type="PANTHER" id="PTHR11439:SF495">
    <property type="entry name" value="REVERSE TRANSCRIPTASE, RNA-DEPENDENT DNA POLYMERASE-RELATED"/>
    <property type="match status" value="1"/>
</dbReference>
<feature type="compositionally biased region" description="Low complexity" evidence="1">
    <location>
        <begin position="725"/>
        <end position="741"/>
    </location>
</feature>
<evidence type="ECO:0000313" key="4">
    <source>
        <dbReference type="Proteomes" id="UP001151760"/>
    </source>
</evidence>
<reference evidence="3" key="1">
    <citation type="journal article" date="2022" name="Int. J. Mol. Sci.">
        <title>Draft Genome of Tanacetum Coccineum: Genomic Comparison of Closely Related Tanacetum-Family Plants.</title>
        <authorList>
            <person name="Yamashiro T."/>
            <person name="Shiraishi A."/>
            <person name="Nakayama K."/>
            <person name="Satake H."/>
        </authorList>
    </citation>
    <scope>NUCLEOTIDE SEQUENCE</scope>
</reference>
<gene>
    <name evidence="3" type="ORF">Tco_0730337</name>
</gene>
<dbReference type="EMBL" id="BQNB010010672">
    <property type="protein sequence ID" value="GJS80456.1"/>
    <property type="molecule type" value="Genomic_DNA"/>
</dbReference>
<name>A0ABQ4YSP9_9ASTR</name>
<dbReference type="InterPro" id="IPR054722">
    <property type="entry name" value="PolX-like_BBD"/>
</dbReference>
<comment type="caution">
    <text evidence="3">The sequence shown here is derived from an EMBL/GenBank/DDBJ whole genome shotgun (WGS) entry which is preliminary data.</text>
</comment>
<evidence type="ECO:0000256" key="1">
    <source>
        <dbReference type="SAM" id="MobiDB-lite"/>
    </source>
</evidence>
<dbReference type="Proteomes" id="UP001151760">
    <property type="component" value="Unassembled WGS sequence"/>
</dbReference>
<dbReference type="CDD" id="cd09272">
    <property type="entry name" value="RNase_HI_RT_Ty1"/>
    <property type="match status" value="1"/>
</dbReference>
<dbReference type="Pfam" id="PF22936">
    <property type="entry name" value="Pol_BBD"/>
    <property type="match status" value="1"/>
</dbReference>
<feature type="domain" description="Retrovirus-related Pol polyprotein from transposon TNT 1-94-like beta-barrel" evidence="2">
    <location>
        <begin position="513"/>
        <end position="560"/>
    </location>
</feature>
<sequence length="962" mass="108522">MAAVEVPQTLEYRGGQLNAAPVLEVENFTNWKKRFMCHIIGIEPQFENIIKNGPFIPMVAGQRKPEGQWTADERKAANLDQRLKSLIMSVLPDDQMNSVINCLTAKSTWDDLILYHEGPSDMKESRVMDLKLCYNTFKFKEDYELASLFGKLKYEENLIDSIYKTEKKKSLVSTSPLSTALFSTSIVQDFQDSPDDEEDTRSSHECLNGLKEEYQARSLLAKSKRFFKKGTQRFSSAKATNQTECHKCDKKELRPTKDFEAKYNKVKAKLALLSSSASAFKSSTVKNKGLIIKAYEWDEEEVSSDDNEMVEVKVLMALAEENNDVSKKGARNSEWVKISMRKIPLDLDKKTLFSLLNHDTGRILPAESQRNTIDPSVVVTDSSATNYNSMDESSVYSTHLPPLKKLDGAERISRPKTIKSILRLKSTFKAETLKGVIINEPSSALAKDNKISSASKVNSAPVGKLKSVKIEDDPPLAIVIKELNNLKLQFSKSQSSYSKSNQPLQCDIKKPIWYLDSGCSRHMTGVKSYLHKYEEQPGPKVVFGDDSTCTTKGYGSIKCNGIVFTKFDEKRGTIFNSNKEVVMIISLKREIKPRNLQHVIKRCEACGSIVHTTTDHYDIEWFRRGEALQAKNAEALRLKKTGSSNANRSKTPTKCLHKDHLGKFDENADKVDNINIAKSKRYPPDEYLHPYEPYQRCQTNNNDVSFIEPYESPEPVVLETKVSSDQKGQADQNDQNDQPAQTNEILNDDQSEHSNHINDEQIIDNLPSTEDIQISKHLSSPIAEDTSVHDTIPITNHSLSILSMVSLAPQDSYQANPKESHLIVVKRIFRYLKGTPSLDMKSTSSACQLLGGKLVCWSAKKQQSVAMSLAKAEYVAAVRCCANILWMKNQLTNYDIIYEKISLYHRSYSIGSIELHFIPTQYQLADIFTKPLDESTFKRLTVELGMLNIDSKPEASVPPEEN</sequence>
<keyword evidence="4" id="KW-1185">Reference proteome</keyword>
<evidence type="ECO:0000313" key="3">
    <source>
        <dbReference type="EMBL" id="GJS80456.1"/>
    </source>
</evidence>
<evidence type="ECO:0000259" key="2">
    <source>
        <dbReference type="Pfam" id="PF22936"/>
    </source>
</evidence>
<dbReference type="Pfam" id="PF14223">
    <property type="entry name" value="Retrotran_gag_2"/>
    <property type="match status" value="1"/>
</dbReference>
<dbReference type="PANTHER" id="PTHR11439">
    <property type="entry name" value="GAG-POL-RELATED RETROTRANSPOSON"/>
    <property type="match status" value="1"/>
</dbReference>
<protein>
    <recommendedName>
        <fullName evidence="2">Retrovirus-related Pol polyprotein from transposon TNT 1-94-like beta-barrel domain-containing protein</fullName>
    </recommendedName>
</protein>
<proteinExistence type="predicted"/>
<accession>A0ABQ4YSP9</accession>